<accession>A0A0K9FAS1</accession>
<gene>
    <name evidence="1" type="ORF">ACZ11_05755</name>
</gene>
<evidence type="ECO:0000313" key="2">
    <source>
        <dbReference type="Proteomes" id="UP000037326"/>
    </source>
</evidence>
<protein>
    <submittedName>
        <fullName evidence="1">Uncharacterized protein</fullName>
    </submittedName>
</protein>
<name>A0A0K9FAS1_9BACI</name>
<dbReference type="OrthoDB" id="2734337at2"/>
<evidence type="ECO:0000313" key="1">
    <source>
        <dbReference type="EMBL" id="KMY31709.1"/>
    </source>
</evidence>
<dbReference type="Proteomes" id="UP000037326">
    <property type="component" value="Unassembled WGS sequence"/>
</dbReference>
<dbReference type="PATRIC" id="fig|582475.4.peg.595"/>
<proteinExistence type="predicted"/>
<dbReference type="EMBL" id="LFXJ01000005">
    <property type="protein sequence ID" value="KMY31709.1"/>
    <property type="molecule type" value="Genomic_DNA"/>
</dbReference>
<reference evidence="2" key="1">
    <citation type="submission" date="2015-07" db="EMBL/GenBank/DDBJ databases">
        <authorList>
            <consortium name="Consortium for Microbial Forensics and Genomics (microFORGE)"/>
            <person name="Knight B.M."/>
            <person name="Roberts D.P."/>
            <person name="Lin D."/>
            <person name="Hari K."/>
            <person name="Fletcher J."/>
            <person name="Melcher U."/>
            <person name="Blagden T."/>
            <person name="Winegar R.A."/>
        </authorList>
    </citation>
    <scope>NUCLEOTIDE SEQUENCE [LARGE SCALE GENOMIC DNA]</scope>
    <source>
        <strain evidence="2">DSM 23493</strain>
    </source>
</reference>
<comment type="caution">
    <text evidence="1">The sequence shown here is derived from an EMBL/GenBank/DDBJ whole genome shotgun (WGS) entry which is preliminary data.</text>
</comment>
<dbReference type="RefSeq" id="WP_049664428.1">
    <property type="nucleotide sequence ID" value="NZ_LFXJ01000005.1"/>
</dbReference>
<dbReference type="GeneID" id="96597794"/>
<sequence>MNEEYLIGRITVHFGIDIVSLVHKVHGRFSYMDLVEGDHIEVKEDDQYKAITIKDILDKIVEHDSSQVWNRGSSIYEGAQVRVKLDPQGNKLAVLTEKSLKINKVMFALKQGFITHEQATQAFLQLELENDE</sequence>
<organism evidence="1 2">
    <name type="scientific">Lysinibacillus xylanilyticus</name>
    <dbReference type="NCBI Taxonomy" id="582475"/>
    <lineage>
        <taxon>Bacteria</taxon>
        <taxon>Bacillati</taxon>
        <taxon>Bacillota</taxon>
        <taxon>Bacilli</taxon>
        <taxon>Bacillales</taxon>
        <taxon>Bacillaceae</taxon>
        <taxon>Lysinibacillus</taxon>
    </lineage>
</organism>
<dbReference type="AlphaFoldDB" id="A0A0K9FAS1"/>